<dbReference type="OrthoDB" id="1143964at2"/>
<feature type="transmembrane region" description="Helical" evidence="1">
    <location>
        <begin position="109"/>
        <end position="129"/>
    </location>
</feature>
<keyword evidence="1" id="KW-0472">Membrane</keyword>
<feature type="transmembrane region" description="Helical" evidence="1">
    <location>
        <begin position="56"/>
        <end position="77"/>
    </location>
</feature>
<dbReference type="AlphaFoldDB" id="A0A1M5U889"/>
<keyword evidence="1" id="KW-0812">Transmembrane</keyword>
<protein>
    <recommendedName>
        <fullName evidence="4">Sugar transporter</fullName>
    </recommendedName>
</protein>
<evidence type="ECO:0000256" key="1">
    <source>
        <dbReference type="SAM" id="Phobius"/>
    </source>
</evidence>
<dbReference type="Proteomes" id="UP000184522">
    <property type="component" value="Unassembled WGS sequence"/>
</dbReference>
<keyword evidence="1" id="KW-1133">Transmembrane helix</keyword>
<dbReference type="EMBL" id="FQWS01000002">
    <property type="protein sequence ID" value="SHH59197.1"/>
    <property type="molecule type" value="Genomic_DNA"/>
</dbReference>
<reference evidence="3" key="1">
    <citation type="submission" date="2016-11" db="EMBL/GenBank/DDBJ databases">
        <authorList>
            <person name="Varghese N."/>
            <person name="Submissions S."/>
        </authorList>
    </citation>
    <scope>NUCLEOTIDE SEQUENCE [LARGE SCALE GENOMIC DNA]</scope>
    <source>
        <strain evidence="3">DSM 25330</strain>
    </source>
</reference>
<gene>
    <name evidence="2" type="ORF">SAMN05444148_2396</name>
</gene>
<dbReference type="STRING" id="1089305.SAMN05444148_2396"/>
<evidence type="ECO:0000313" key="3">
    <source>
        <dbReference type="Proteomes" id="UP000184522"/>
    </source>
</evidence>
<name>A0A1M5U889_9FLAO</name>
<organism evidence="2 3">
    <name type="scientific">Winogradskyella jejuensis</name>
    <dbReference type="NCBI Taxonomy" id="1089305"/>
    <lineage>
        <taxon>Bacteria</taxon>
        <taxon>Pseudomonadati</taxon>
        <taxon>Bacteroidota</taxon>
        <taxon>Flavobacteriia</taxon>
        <taxon>Flavobacteriales</taxon>
        <taxon>Flavobacteriaceae</taxon>
        <taxon>Winogradskyella</taxon>
    </lineage>
</organism>
<proteinExistence type="predicted"/>
<keyword evidence="3" id="KW-1185">Reference proteome</keyword>
<evidence type="ECO:0000313" key="2">
    <source>
        <dbReference type="EMBL" id="SHH59197.1"/>
    </source>
</evidence>
<feature type="transmembrane region" description="Helical" evidence="1">
    <location>
        <begin position="84"/>
        <end position="103"/>
    </location>
</feature>
<dbReference type="RefSeq" id="WP_073086732.1">
    <property type="nucleotide sequence ID" value="NZ_FQWS01000002.1"/>
</dbReference>
<accession>A0A1M5U889</accession>
<sequence>MTTTKPPIWFWIVSVLALLWNGMGVLAYIGQAFITEDMIAQLPADQQAQYLMEHPAWYTAAFATAVFAGALGALCLLIRKKWAYFLFVISALGAIIQHVYLFMNIEMTGAQMIMPVMVIVVCLFLIYFSKNAISKQWIK</sequence>
<evidence type="ECO:0008006" key="4">
    <source>
        <dbReference type="Google" id="ProtNLM"/>
    </source>
</evidence>